<proteinExistence type="predicted"/>
<gene>
    <name evidence="1" type="ORF">S01H4_63864</name>
</gene>
<dbReference type="EMBL" id="BART01038545">
    <property type="protein sequence ID" value="GAH06004.1"/>
    <property type="molecule type" value="Genomic_DNA"/>
</dbReference>
<sequence>TKRKKNFLNLLGRDLITAKYLKLNVEQLKDILE</sequence>
<name>X1DM02_9ZZZZ</name>
<evidence type="ECO:0000313" key="1">
    <source>
        <dbReference type="EMBL" id="GAH06004.1"/>
    </source>
</evidence>
<feature type="non-terminal residue" evidence="1">
    <location>
        <position position="1"/>
    </location>
</feature>
<comment type="caution">
    <text evidence="1">The sequence shown here is derived from an EMBL/GenBank/DDBJ whole genome shotgun (WGS) entry which is preliminary data.</text>
</comment>
<protein>
    <submittedName>
        <fullName evidence="1">Uncharacterized protein</fullName>
    </submittedName>
</protein>
<dbReference type="AlphaFoldDB" id="X1DM02"/>
<reference evidence="1" key="1">
    <citation type="journal article" date="2014" name="Front. Microbiol.">
        <title>High frequency of phylogenetically diverse reductive dehalogenase-homologous genes in deep subseafloor sedimentary metagenomes.</title>
        <authorList>
            <person name="Kawai M."/>
            <person name="Futagami T."/>
            <person name="Toyoda A."/>
            <person name="Takaki Y."/>
            <person name="Nishi S."/>
            <person name="Hori S."/>
            <person name="Arai W."/>
            <person name="Tsubouchi T."/>
            <person name="Morono Y."/>
            <person name="Uchiyama I."/>
            <person name="Ito T."/>
            <person name="Fujiyama A."/>
            <person name="Inagaki F."/>
            <person name="Takami H."/>
        </authorList>
    </citation>
    <scope>NUCLEOTIDE SEQUENCE</scope>
    <source>
        <strain evidence="1">Expedition CK06-06</strain>
    </source>
</reference>
<accession>X1DM02</accession>
<organism evidence="1">
    <name type="scientific">marine sediment metagenome</name>
    <dbReference type="NCBI Taxonomy" id="412755"/>
    <lineage>
        <taxon>unclassified sequences</taxon>
        <taxon>metagenomes</taxon>
        <taxon>ecological metagenomes</taxon>
    </lineage>
</organism>